<evidence type="ECO:0000313" key="1">
    <source>
        <dbReference type="EMBL" id="SEE83250.1"/>
    </source>
</evidence>
<organism evidence="1 2">
    <name type="scientific">Arthrobacter alpinus</name>
    <dbReference type="NCBI Taxonomy" id="656366"/>
    <lineage>
        <taxon>Bacteria</taxon>
        <taxon>Bacillati</taxon>
        <taxon>Actinomycetota</taxon>
        <taxon>Actinomycetes</taxon>
        <taxon>Micrococcales</taxon>
        <taxon>Micrococcaceae</taxon>
        <taxon>Arthrobacter</taxon>
    </lineage>
</organism>
<gene>
    <name evidence="1" type="ORF">SAMN04489740_2712</name>
</gene>
<dbReference type="Proteomes" id="UP000182725">
    <property type="component" value="Unassembled WGS sequence"/>
</dbReference>
<name>A0A1H5M279_9MICC</name>
<dbReference type="RefSeq" id="WP_074712011.1">
    <property type="nucleotide sequence ID" value="NZ_FNTV01000001.1"/>
</dbReference>
<reference evidence="1 2" key="1">
    <citation type="submission" date="2016-10" db="EMBL/GenBank/DDBJ databases">
        <authorList>
            <person name="de Groot N.N."/>
        </authorList>
    </citation>
    <scope>NUCLEOTIDE SEQUENCE [LARGE SCALE GENOMIC DNA]</scope>
    <source>
        <strain evidence="1 2">DSM 22274</strain>
    </source>
</reference>
<proteinExistence type="predicted"/>
<dbReference type="EMBL" id="FNTV01000001">
    <property type="protein sequence ID" value="SEE83250.1"/>
    <property type="molecule type" value="Genomic_DNA"/>
</dbReference>
<dbReference type="AlphaFoldDB" id="A0A1H5M279"/>
<sequence length="81" mass="9067">MNATQKLIKVITDQNKSDDVLIGAALLADNLTGPVERMTSAAICEVLINRHPEIRPELDVFMYDYETELSMIEFIALAITK</sequence>
<protein>
    <submittedName>
        <fullName evidence="1">Uncharacterized protein</fullName>
    </submittedName>
</protein>
<accession>A0A1H5M279</accession>
<evidence type="ECO:0000313" key="2">
    <source>
        <dbReference type="Proteomes" id="UP000182725"/>
    </source>
</evidence>